<dbReference type="Proteomes" id="UP001232063">
    <property type="component" value="Unassembled WGS sequence"/>
</dbReference>
<name>A0AAE3RD61_9BACT</name>
<feature type="transmembrane region" description="Helical" evidence="1">
    <location>
        <begin position="199"/>
        <end position="220"/>
    </location>
</feature>
<feature type="transmembrane region" description="Helical" evidence="1">
    <location>
        <begin position="61"/>
        <end position="84"/>
    </location>
</feature>
<keyword evidence="1" id="KW-1133">Transmembrane helix</keyword>
<gene>
    <name evidence="2" type="ORF">QNI22_37590</name>
</gene>
<comment type="caution">
    <text evidence="2">The sequence shown here is derived from an EMBL/GenBank/DDBJ whole genome shotgun (WGS) entry which is preliminary data.</text>
</comment>
<protein>
    <submittedName>
        <fullName evidence="2">Uncharacterized protein</fullName>
    </submittedName>
</protein>
<keyword evidence="1" id="KW-0812">Transmembrane</keyword>
<organism evidence="2 3">
    <name type="scientific">Xanthocytophaga agilis</name>
    <dbReference type="NCBI Taxonomy" id="3048010"/>
    <lineage>
        <taxon>Bacteria</taxon>
        <taxon>Pseudomonadati</taxon>
        <taxon>Bacteroidota</taxon>
        <taxon>Cytophagia</taxon>
        <taxon>Cytophagales</taxon>
        <taxon>Rhodocytophagaceae</taxon>
        <taxon>Xanthocytophaga</taxon>
    </lineage>
</organism>
<evidence type="ECO:0000256" key="1">
    <source>
        <dbReference type="SAM" id="Phobius"/>
    </source>
</evidence>
<feature type="transmembrane region" description="Helical" evidence="1">
    <location>
        <begin position="139"/>
        <end position="162"/>
    </location>
</feature>
<feature type="transmembrane region" description="Helical" evidence="1">
    <location>
        <begin position="96"/>
        <end position="119"/>
    </location>
</feature>
<feature type="transmembrane region" description="Helical" evidence="1">
    <location>
        <begin position="12"/>
        <end position="30"/>
    </location>
</feature>
<feature type="transmembrane region" description="Helical" evidence="1">
    <location>
        <begin position="174"/>
        <end position="193"/>
    </location>
</feature>
<dbReference type="RefSeq" id="WP_314519353.1">
    <property type="nucleotide sequence ID" value="NZ_JASJOU010000022.1"/>
</dbReference>
<sequence length="244" mass="27657">MEIQPSSSVRRFCIWSAASSFTFSLLYITGQVAKWLDLFGFEIATAQAPYTTGTGYMVNEYMVLLLSALLQAITFTILIIGIYHCTTKEKKIWSHVALVFALIYTVLISINYCLQFTFIVPYLATLYVEGDFSTALDSLLYSVNMLGYSFLSLSVFFVAFIFSGEKPARLAQGFLFANSLTLPFLILQNFYPISVWPSVWWAITFLGSTFSLLVFFIKIATKTSQAKVPKQIIMLDKRIIYHNN</sequence>
<accession>A0AAE3RD61</accession>
<reference evidence="2" key="1">
    <citation type="submission" date="2023-05" db="EMBL/GenBank/DDBJ databases">
        <authorList>
            <person name="Zhang X."/>
        </authorList>
    </citation>
    <scope>NUCLEOTIDE SEQUENCE</scope>
    <source>
        <strain evidence="2">BD1B2-1</strain>
    </source>
</reference>
<proteinExistence type="predicted"/>
<evidence type="ECO:0000313" key="2">
    <source>
        <dbReference type="EMBL" id="MDJ1506425.1"/>
    </source>
</evidence>
<evidence type="ECO:0000313" key="3">
    <source>
        <dbReference type="Proteomes" id="UP001232063"/>
    </source>
</evidence>
<dbReference type="AlphaFoldDB" id="A0AAE3RD61"/>
<dbReference type="EMBL" id="JASJOU010000022">
    <property type="protein sequence ID" value="MDJ1506425.1"/>
    <property type="molecule type" value="Genomic_DNA"/>
</dbReference>
<keyword evidence="3" id="KW-1185">Reference proteome</keyword>
<keyword evidence="1" id="KW-0472">Membrane</keyword>